<evidence type="ECO:0000313" key="1">
    <source>
        <dbReference type="EMBL" id="EAT14526.1"/>
    </source>
</evidence>
<keyword evidence="2" id="KW-1185">Reference proteome</keyword>
<accession>Q1JW95</accession>
<reference evidence="1" key="2">
    <citation type="submission" date="2006-05" db="EMBL/GenBank/DDBJ databases">
        <title>Sequencing of the draft genome and assembly of Desulfuromonas acetoxidans DSM 684.</title>
        <authorList>
            <consortium name="US DOE Joint Genome Institute (JGI-PGF)"/>
            <person name="Copeland A."/>
            <person name="Lucas S."/>
            <person name="Lapidus A."/>
            <person name="Barry K."/>
            <person name="Detter J.C."/>
            <person name="Glavina del Rio T."/>
            <person name="Hammon N."/>
            <person name="Israni S."/>
            <person name="Dalin E."/>
            <person name="Tice H."/>
            <person name="Bruce D."/>
            <person name="Pitluck S."/>
            <person name="Richardson P."/>
        </authorList>
    </citation>
    <scope>NUCLEOTIDE SEQUENCE [LARGE SCALE GENOMIC DNA]</scope>
    <source>
        <strain evidence="1">DSM 684</strain>
    </source>
</reference>
<organism evidence="1 2">
    <name type="scientific">Desulfuromonas acetoxidans (strain DSM 684 / 11070)</name>
    <dbReference type="NCBI Taxonomy" id="281689"/>
    <lineage>
        <taxon>Bacteria</taxon>
        <taxon>Pseudomonadati</taxon>
        <taxon>Thermodesulfobacteriota</taxon>
        <taxon>Desulfuromonadia</taxon>
        <taxon>Desulfuromonadales</taxon>
        <taxon>Desulfuromonadaceae</taxon>
        <taxon>Desulfuromonas</taxon>
    </lineage>
</organism>
<comment type="caution">
    <text evidence="1">The sequence shown here is derived from an EMBL/GenBank/DDBJ whole genome shotgun (WGS) entry which is preliminary data.</text>
</comment>
<reference evidence="1" key="1">
    <citation type="submission" date="2006-05" db="EMBL/GenBank/DDBJ databases">
        <title>Annotation of the draft genome assembly of Desulfuromonas acetoxidans DSM 684.</title>
        <authorList>
            <consortium name="US DOE Joint Genome Institute (JGI-ORNL)"/>
            <person name="Larimer F."/>
            <person name="Land M."/>
            <person name="Hauser L."/>
        </authorList>
    </citation>
    <scope>NUCLEOTIDE SEQUENCE [LARGE SCALE GENOMIC DNA]</scope>
    <source>
        <strain evidence="1">DSM 684</strain>
    </source>
</reference>
<gene>
    <name evidence="1" type="ORF">Dace_0387</name>
</gene>
<dbReference type="AlphaFoldDB" id="Q1JW95"/>
<dbReference type="OrthoDB" id="1954133at2"/>
<dbReference type="EMBL" id="AAEW02000023">
    <property type="protein sequence ID" value="EAT14526.1"/>
    <property type="molecule type" value="Genomic_DNA"/>
</dbReference>
<dbReference type="Proteomes" id="UP000005695">
    <property type="component" value="Unassembled WGS sequence"/>
</dbReference>
<proteinExistence type="predicted"/>
<protein>
    <submittedName>
        <fullName evidence="1">Uncharacterized protein</fullName>
    </submittedName>
</protein>
<name>Q1JW95_DESA6</name>
<dbReference type="RefSeq" id="WP_006002592.1">
    <property type="nucleotide sequence ID" value="NZ_AAEW02000023.1"/>
</dbReference>
<evidence type="ECO:0000313" key="2">
    <source>
        <dbReference type="Proteomes" id="UP000005695"/>
    </source>
</evidence>
<sequence length="81" mass="9310">MAWQREKYQETLEGLSGFFEERLEQDPQGTLQQVEGELKALYIRLDQDWTGRGPVGDTVQTATIAALERVRARCLTRIVSR</sequence>